<feature type="compositionally biased region" description="Basic residues" evidence="1">
    <location>
        <begin position="1"/>
        <end position="15"/>
    </location>
</feature>
<dbReference type="Proteomes" id="UP001497525">
    <property type="component" value="Unassembled WGS sequence"/>
</dbReference>
<feature type="region of interest" description="Disordered" evidence="1">
    <location>
        <begin position="1"/>
        <end position="25"/>
    </location>
</feature>
<feature type="compositionally biased region" description="Polar residues" evidence="1">
    <location>
        <begin position="142"/>
        <end position="153"/>
    </location>
</feature>
<accession>A0AAV2TYC0</accession>
<evidence type="ECO:0000313" key="2">
    <source>
        <dbReference type="EMBL" id="CAL5141076.1"/>
    </source>
</evidence>
<sequence length="474" mass="52441">MIRSRKYTRKNKNHRVVSGNPGRKNVSRNFGQAADRYLSAIHQSDILNCEEFEDLPCSKIRAVLQNSFHLETNCTDKDSTRVDYADARSPKSAFDIVSEYMNHSPPRTGTNETEIRVLREKRNGCASLLKPAQAKPEEESEATPNNASRMSRIPLNQSNSTKRLAKYKRRQTLPLTERNTNTLDVLSASSNLLPNHRRKDNSMDCPASRRPSTRGVKICPVSGILRTSSDRCVKAICGGKPLRRTSSKRLKRLVSTATENVQFGGTCGSLTDVHELINSAALAGLALAENGGQINPSIVSCFTSAVRQSAGTLTSTRCGDSFQDSSRRLLLHGSSRISPHPFKHPFMHVWEDEDEPALCYCWPSKRSAFLAIQSSDCSGISSCFSPSVGVNATSSSSRRLSRSTVDGSRISASDFATSEDYEQRRNALLKLEPGLLGCRWPTDSQLDSEARSKSIRMQLPSRTDSSCEMLVLWC</sequence>
<evidence type="ECO:0000313" key="3">
    <source>
        <dbReference type="Proteomes" id="UP001497525"/>
    </source>
</evidence>
<evidence type="ECO:0000256" key="1">
    <source>
        <dbReference type="SAM" id="MobiDB-lite"/>
    </source>
</evidence>
<organism evidence="2 3">
    <name type="scientific">Calicophoron daubneyi</name>
    <name type="common">Rumen fluke</name>
    <name type="synonym">Paramphistomum daubneyi</name>
    <dbReference type="NCBI Taxonomy" id="300641"/>
    <lineage>
        <taxon>Eukaryota</taxon>
        <taxon>Metazoa</taxon>
        <taxon>Spiralia</taxon>
        <taxon>Lophotrochozoa</taxon>
        <taxon>Platyhelminthes</taxon>
        <taxon>Trematoda</taxon>
        <taxon>Digenea</taxon>
        <taxon>Plagiorchiida</taxon>
        <taxon>Pronocephalata</taxon>
        <taxon>Paramphistomoidea</taxon>
        <taxon>Paramphistomidae</taxon>
        <taxon>Calicophoron</taxon>
    </lineage>
</organism>
<dbReference type="AlphaFoldDB" id="A0AAV2TYC0"/>
<comment type="caution">
    <text evidence="2">The sequence shown here is derived from an EMBL/GenBank/DDBJ whole genome shotgun (WGS) entry which is preliminary data.</text>
</comment>
<protein>
    <submittedName>
        <fullName evidence="2">Uncharacterized protein</fullName>
    </submittedName>
</protein>
<dbReference type="EMBL" id="CAXLJL010000822">
    <property type="protein sequence ID" value="CAL5141076.1"/>
    <property type="molecule type" value="Genomic_DNA"/>
</dbReference>
<reference evidence="2" key="1">
    <citation type="submission" date="2024-06" db="EMBL/GenBank/DDBJ databases">
        <authorList>
            <person name="Liu X."/>
            <person name="Lenzi L."/>
            <person name="Haldenby T S."/>
            <person name="Uol C."/>
        </authorList>
    </citation>
    <scope>NUCLEOTIDE SEQUENCE</scope>
</reference>
<proteinExistence type="predicted"/>
<gene>
    <name evidence="2" type="ORF">CDAUBV1_LOCUS16354</name>
</gene>
<name>A0AAV2TYC0_CALDB</name>
<feature type="region of interest" description="Disordered" evidence="1">
    <location>
        <begin position="131"/>
        <end position="153"/>
    </location>
</feature>